<proteinExistence type="predicted"/>
<protein>
    <submittedName>
        <fullName evidence="1">Uncharacterized protein</fullName>
    </submittedName>
</protein>
<reference evidence="1" key="1">
    <citation type="journal article" date="2014" name="Nat. Commun.">
        <title>Multiple recent horizontal transfers of a large genomic region in cheese making fungi.</title>
        <authorList>
            <person name="Cheeseman K."/>
            <person name="Ropars J."/>
            <person name="Renault P."/>
            <person name="Dupont J."/>
            <person name="Gouzy J."/>
            <person name="Branca A."/>
            <person name="Abraham A.L."/>
            <person name="Ceppi M."/>
            <person name="Conseiller E."/>
            <person name="Debuchy R."/>
            <person name="Malagnac F."/>
            <person name="Goarin A."/>
            <person name="Silar P."/>
            <person name="Lacoste S."/>
            <person name="Sallet E."/>
            <person name="Bensimon A."/>
            <person name="Giraud T."/>
            <person name="Brygoo Y."/>
        </authorList>
    </citation>
    <scope>NUCLEOTIDE SEQUENCE [LARGE SCALE GENOMIC DNA]</scope>
    <source>
        <strain evidence="1">FM164</strain>
    </source>
</reference>
<sequence length="33" mass="3636">MIGPSAVGASNLPRFFSCNSSIYRAWHRRPLSG</sequence>
<gene>
    <name evidence="1" type="ORF">PROQFM164_S08g000077</name>
</gene>
<dbReference type="Proteomes" id="UP000030686">
    <property type="component" value="Unassembled WGS sequence"/>
</dbReference>
<keyword evidence="2" id="KW-1185">Reference proteome</keyword>
<organism evidence="1 2">
    <name type="scientific">Penicillium roqueforti (strain FM164)</name>
    <dbReference type="NCBI Taxonomy" id="1365484"/>
    <lineage>
        <taxon>Eukaryota</taxon>
        <taxon>Fungi</taxon>
        <taxon>Dikarya</taxon>
        <taxon>Ascomycota</taxon>
        <taxon>Pezizomycotina</taxon>
        <taxon>Eurotiomycetes</taxon>
        <taxon>Eurotiomycetidae</taxon>
        <taxon>Eurotiales</taxon>
        <taxon>Aspergillaceae</taxon>
        <taxon>Penicillium</taxon>
    </lineage>
</organism>
<evidence type="ECO:0000313" key="1">
    <source>
        <dbReference type="EMBL" id="CDM38026.1"/>
    </source>
</evidence>
<name>W6QPV3_PENRF</name>
<dbReference type="AlphaFoldDB" id="W6QPV3"/>
<evidence type="ECO:0000313" key="2">
    <source>
        <dbReference type="Proteomes" id="UP000030686"/>
    </source>
</evidence>
<dbReference type="EMBL" id="HG792022">
    <property type="protein sequence ID" value="CDM38026.1"/>
    <property type="molecule type" value="Genomic_DNA"/>
</dbReference>
<accession>W6QPV3</accession>